<sequence length="187" mass="22317">MKESYKLLFGSIFISFLGFYFINKDSRFLNWIILIFGIIGLILGILKIIFPTTRILMNYNEKEELYKQNFYDFFNDEGVFEFYGDGFYIDKMENPELIQWKKIKSIIAYKKDLLTTDLIVVEIITDNNVYKVNEETLGWFYFIDQLNKSLNITNKNWSIDITQPAFALNLTLIYDSQNRSLEEFMKE</sequence>
<protein>
    <submittedName>
        <fullName evidence="2">Uncharacterized protein</fullName>
    </submittedName>
</protein>
<proteinExistence type="predicted"/>
<organism evidence="2 3">
    <name type="scientific">Empedobacter falsenii</name>
    <dbReference type="NCBI Taxonomy" id="343874"/>
    <lineage>
        <taxon>Bacteria</taxon>
        <taxon>Pseudomonadati</taxon>
        <taxon>Bacteroidota</taxon>
        <taxon>Flavobacteriia</taxon>
        <taxon>Flavobacteriales</taxon>
        <taxon>Weeksellaceae</taxon>
        <taxon>Empedobacter</taxon>
    </lineage>
</organism>
<keyword evidence="1" id="KW-0812">Transmembrane</keyword>
<keyword evidence="3" id="KW-1185">Reference proteome</keyword>
<accession>A0A7H9DSL0</accession>
<evidence type="ECO:0000313" key="3">
    <source>
        <dbReference type="Proteomes" id="UP000510643"/>
    </source>
</evidence>
<dbReference type="KEGG" id="efal:FH779_08005"/>
<keyword evidence="1" id="KW-0472">Membrane</keyword>
<gene>
    <name evidence="2" type="ORF">FH779_08005</name>
</gene>
<feature type="transmembrane region" description="Helical" evidence="1">
    <location>
        <begin position="28"/>
        <end position="50"/>
    </location>
</feature>
<evidence type="ECO:0000313" key="2">
    <source>
        <dbReference type="EMBL" id="QLL58025.1"/>
    </source>
</evidence>
<reference evidence="2 3" key="1">
    <citation type="submission" date="2019-06" db="EMBL/GenBank/DDBJ databases">
        <title>Emergence of pandrug resistant Empedobacter falsenii in China.</title>
        <authorList>
            <person name="Dong N."/>
            <person name="Chen S."/>
            <person name="Zhang R."/>
        </authorList>
    </citation>
    <scope>NUCLEOTIDE SEQUENCE [LARGE SCALE GENOMIC DNA]</scope>
    <source>
        <strain evidence="2 3">1681-1</strain>
    </source>
</reference>
<name>A0A7H9DSL0_9FLAO</name>
<dbReference type="EMBL" id="CP040908">
    <property type="protein sequence ID" value="QLL58025.1"/>
    <property type="molecule type" value="Genomic_DNA"/>
</dbReference>
<feature type="transmembrane region" description="Helical" evidence="1">
    <location>
        <begin position="7"/>
        <end position="22"/>
    </location>
</feature>
<dbReference type="RefSeq" id="WP_180906661.1">
    <property type="nucleotide sequence ID" value="NZ_CP040908.1"/>
</dbReference>
<evidence type="ECO:0000256" key="1">
    <source>
        <dbReference type="SAM" id="Phobius"/>
    </source>
</evidence>
<dbReference type="GeneID" id="78401393"/>
<dbReference type="Proteomes" id="UP000510643">
    <property type="component" value="Chromosome"/>
</dbReference>
<keyword evidence="1" id="KW-1133">Transmembrane helix</keyword>
<dbReference type="AlphaFoldDB" id="A0A7H9DSL0"/>